<gene>
    <name evidence="1" type="ORF">EYZ11_009109</name>
</gene>
<proteinExistence type="predicted"/>
<name>A0A4S3J951_9EURO</name>
<dbReference type="Proteomes" id="UP000308092">
    <property type="component" value="Unassembled WGS sequence"/>
</dbReference>
<protein>
    <submittedName>
        <fullName evidence="1">Uncharacterized protein</fullName>
    </submittedName>
</protein>
<dbReference type="VEuPathDB" id="FungiDB:EYZ11_009109"/>
<evidence type="ECO:0000313" key="1">
    <source>
        <dbReference type="EMBL" id="THC91442.1"/>
    </source>
</evidence>
<sequence>MCGIHASKSYLRPGNIPILTEPQLPQAEINMSGISLPVYYPCCRHED</sequence>
<keyword evidence="2" id="KW-1185">Reference proteome</keyword>
<accession>A0A4S3J951</accession>
<dbReference type="EMBL" id="SOSA01000415">
    <property type="protein sequence ID" value="THC91442.1"/>
    <property type="molecule type" value="Genomic_DNA"/>
</dbReference>
<dbReference type="AlphaFoldDB" id="A0A4S3J951"/>
<comment type="caution">
    <text evidence="1">The sequence shown here is derived from an EMBL/GenBank/DDBJ whole genome shotgun (WGS) entry which is preliminary data.</text>
</comment>
<evidence type="ECO:0000313" key="2">
    <source>
        <dbReference type="Proteomes" id="UP000308092"/>
    </source>
</evidence>
<organism evidence="1 2">
    <name type="scientific">Aspergillus tanneri</name>
    <dbReference type="NCBI Taxonomy" id="1220188"/>
    <lineage>
        <taxon>Eukaryota</taxon>
        <taxon>Fungi</taxon>
        <taxon>Dikarya</taxon>
        <taxon>Ascomycota</taxon>
        <taxon>Pezizomycotina</taxon>
        <taxon>Eurotiomycetes</taxon>
        <taxon>Eurotiomycetidae</taxon>
        <taxon>Eurotiales</taxon>
        <taxon>Aspergillaceae</taxon>
        <taxon>Aspergillus</taxon>
        <taxon>Aspergillus subgen. Circumdati</taxon>
    </lineage>
</organism>
<reference evidence="1 2" key="1">
    <citation type="submission" date="2019-03" db="EMBL/GenBank/DDBJ databases">
        <title>The genome sequence of a newly discovered highly antifungal drug resistant Aspergillus species, Aspergillus tanneri NIH 1004.</title>
        <authorList>
            <person name="Mounaud S."/>
            <person name="Singh I."/>
            <person name="Joardar V."/>
            <person name="Pakala S."/>
            <person name="Pakala S."/>
            <person name="Venepally P."/>
            <person name="Hoover J."/>
            <person name="Nierman W."/>
            <person name="Chung J."/>
            <person name="Losada L."/>
        </authorList>
    </citation>
    <scope>NUCLEOTIDE SEQUENCE [LARGE SCALE GENOMIC DNA]</scope>
    <source>
        <strain evidence="1 2">NIH1004</strain>
    </source>
</reference>